<dbReference type="HOGENOM" id="CLU_1106569_0_0_14"/>
<evidence type="ECO:0000313" key="2">
    <source>
        <dbReference type="Proteomes" id="UP000019267"/>
    </source>
</evidence>
<keyword evidence="2" id="KW-1185">Reference proteome</keyword>
<dbReference type="RefSeq" id="WP_025363571.1">
    <property type="nucleotide sequence ID" value="NZ_CP006681.1"/>
</dbReference>
<sequence length="251" mass="29395">MKQIKPIEYENIIVNVVDEVYVNFKQNSQKDFEFPKNISEFFEKNDHLTKRKDIETFGVELDKTFGDWKVIDENLDKLIIINHLLAILQNSVIVLMSIDKNLENEKLPTKVIEQMGGVDLIVATGVQALGVKANELTEMFDELELSKDPLIIFDNLNKLLTKVKNLEAQQAFSLFMENILEFNLSYKNCYEKLSQLNVDEMSDKRVQMFMEYMNAQYLFVFLLRLTLIYPLQENMMPQEAFNNIIPNINLY</sequence>
<dbReference type="KEGG" id="scq:SCULI_v1c10090"/>
<dbReference type="OrthoDB" id="388816at2"/>
<dbReference type="PATRIC" id="fig|1276246.3.peg.1005"/>
<dbReference type="Proteomes" id="UP000019267">
    <property type="component" value="Chromosome"/>
</dbReference>
<organism evidence="1 2">
    <name type="scientific">Spiroplasma culicicola AES-1</name>
    <dbReference type="NCBI Taxonomy" id="1276246"/>
    <lineage>
        <taxon>Bacteria</taxon>
        <taxon>Bacillati</taxon>
        <taxon>Mycoplasmatota</taxon>
        <taxon>Mollicutes</taxon>
        <taxon>Entomoplasmatales</taxon>
        <taxon>Spiroplasmataceae</taxon>
        <taxon>Spiroplasma</taxon>
    </lineage>
</organism>
<proteinExistence type="predicted"/>
<dbReference type="AlphaFoldDB" id="W6AI22"/>
<gene>
    <name evidence="1" type="ORF">SCULI_v1c10090</name>
</gene>
<evidence type="ECO:0000313" key="1">
    <source>
        <dbReference type="EMBL" id="AHI53349.1"/>
    </source>
</evidence>
<accession>W6AI22</accession>
<dbReference type="EMBL" id="CP006681">
    <property type="protein sequence ID" value="AHI53349.1"/>
    <property type="molecule type" value="Genomic_DNA"/>
</dbReference>
<name>W6AI22_9MOLU</name>
<protein>
    <submittedName>
        <fullName evidence="1">Uncharacterized protein</fullName>
    </submittedName>
</protein>
<dbReference type="STRING" id="1276246.SCULI_v1c10090"/>
<reference evidence="1 2" key="1">
    <citation type="journal article" date="2014" name="Genome Biol. Evol.">
        <title>Molecular evolution of the substrate utilization strategies and putative virulence factors in mosquito-associated Spiroplasma species.</title>
        <authorList>
            <person name="Chang T.H."/>
            <person name="Lo W.S."/>
            <person name="Ku C."/>
            <person name="Chen L.L."/>
            <person name="Kuo C.H."/>
        </authorList>
    </citation>
    <scope>NUCLEOTIDE SEQUENCE [LARGE SCALE GENOMIC DNA]</scope>
    <source>
        <strain evidence="1">AES-1</strain>
    </source>
</reference>